<dbReference type="InterPro" id="IPR002575">
    <property type="entry name" value="Aminoglycoside_PTrfase"/>
</dbReference>
<dbReference type="OMA" id="YVVPDPD"/>
<feature type="domain" description="Aminoglycoside phosphotransferase" evidence="1">
    <location>
        <begin position="101"/>
        <end position="243"/>
    </location>
</feature>
<dbReference type="VEuPathDB" id="FungiDB:SAPIO_CDS7209"/>
<dbReference type="Pfam" id="PF01636">
    <property type="entry name" value="APH"/>
    <property type="match status" value="1"/>
</dbReference>
<name>A0A084G1C4_PSEDA</name>
<dbReference type="AlphaFoldDB" id="A0A084G1C4"/>
<organism evidence="2 3">
    <name type="scientific">Pseudallescheria apiosperma</name>
    <name type="common">Scedosporium apiospermum</name>
    <dbReference type="NCBI Taxonomy" id="563466"/>
    <lineage>
        <taxon>Eukaryota</taxon>
        <taxon>Fungi</taxon>
        <taxon>Dikarya</taxon>
        <taxon>Ascomycota</taxon>
        <taxon>Pezizomycotina</taxon>
        <taxon>Sordariomycetes</taxon>
        <taxon>Hypocreomycetidae</taxon>
        <taxon>Microascales</taxon>
        <taxon>Microascaceae</taxon>
        <taxon>Scedosporium</taxon>
    </lineage>
</organism>
<dbReference type="RefSeq" id="XP_016640935.1">
    <property type="nucleotide sequence ID" value="XM_016789108.1"/>
</dbReference>
<comment type="caution">
    <text evidence="2">The sequence shown here is derived from an EMBL/GenBank/DDBJ whole genome shotgun (WGS) entry which is preliminary data.</text>
</comment>
<evidence type="ECO:0000313" key="2">
    <source>
        <dbReference type="EMBL" id="KEZ41136.1"/>
    </source>
</evidence>
<dbReference type="HOGENOM" id="CLU_052378_0_0_1"/>
<dbReference type="OrthoDB" id="8300194at2759"/>
<dbReference type="SUPFAM" id="SSF56112">
    <property type="entry name" value="Protein kinase-like (PK-like)"/>
    <property type="match status" value="1"/>
</dbReference>
<dbReference type="PANTHER" id="PTHR21310">
    <property type="entry name" value="AMINOGLYCOSIDE PHOSPHOTRANSFERASE-RELATED-RELATED"/>
    <property type="match status" value="1"/>
</dbReference>
<dbReference type="InterPro" id="IPR051678">
    <property type="entry name" value="AGP_Transferase"/>
</dbReference>
<dbReference type="EMBL" id="JOWA01000110">
    <property type="protein sequence ID" value="KEZ41136.1"/>
    <property type="molecule type" value="Genomic_DNA"/>
</dbReference>
<dbReference type="KEGG" id="sapo:SAPIO_CDS7209"/>
<sequence length="294" mass="33137">MDPYEADPSKIPSTDLYGDIPHFGRYLPRPNDFKPDAQYIQSTTPEAIAYWTSVLGKCTPEERIYENETGGRDVFALGGVIVKSSHLKDEPGRDYTLADANEVAAITLARTVLGSIRTPDIYFAGKINGRSVLVQERIPGVALCVAWRYLSQPQKQSFKEQARDILRKLHTIVPPPSDPGRSYVVPDPDPVSNRGIQELERDIIFAEHADDPDVGFMHNDVSQSNLIVDKDKIVGLVDWEMAGFFGWKTAEAVALHIRGVKREHYAALNLPEERLRDILFWNDLYLEAVSRIYI</sequence>
<dbReference type="Proteomes" id="UP000028545">
    <property type="component" value="Unassembled WGS sequence"/>
</dbReference>
<gene>
    <name evidence="2" type="ORF">SAPIO_CDS7209</name>
</gene>
<keyword evidence="3" id="KW-1185">Reference proteome</keyword>
<dbReference type="Gene3D" id="3.90.1200.10">
    <property type="match status" value="1"/>
</dbReference>
<protein>
    <recommendedName>
        <fullName evidence="1">Aminoglycoside phosphotransferase domain-containing protein</fullName>
    </recommendedName>
</protein>
<evidence type="ECO:0000313" key="3">
    <source>
        <dbReference type="Proteomes" id="UP000028545"/>
    </source>
</evidence>
<evidence type="ECO:0000259" key="1">
    <source>
        <dbReference type="Pfam" id="PF01636"/>
    </source>
</evidence>
<dbReference type="GeneID" id="27726281"/>
<dbReference type="InterPro" id="IPR011009">
    <property type="entry name" value="Kinase-like_dom_sf"/>
</dbReference>
<reference evidence="2 3" key="1">
    <citation type="journal article" date="2014" name="Genome Announc.">
        <title>Draft genome sequence of the pathogenic fungus Scedosporium apiospermum.</title>
        <authorList>
            <person name="Vandeputte P."/>
            <person name="Ghamrawi S."/>
            <person name="Rechenmann M."/>
            <person name="Iltis A."/>
            <person name="Giraud S."/>
            <person name="Fleury M."/>
            <person name="Thornton C."/>
            <person name="Delhaes L."/>
            <person name="Meyer W."/>
            <person name="Papon N."/>
            <person name="Bouchara J.P."/>
        </authorList>
    </citation>
    <scope>NUCLEOTIDE SEQUENCE [LARGE SCALE GENOMIC DNA]</scope>
    <source>
        <strain evidence="2 3">IHEM 14462</strain>
    </source>
</reference>
<accession>A0A084G1C4</accession>
<proteinExistence type="predicted"/>